<dbReference type="GO" id="GO:0000976">
    <property type="term" value="F:transcription cis-regulatory region binding"/>
    <property type="evidence" value="ECO:0007669"/>
    <property type="project" value="TreeGrafter"/>
</dbReference>
<evidence type="ECO:0000259" key="5">
    <source>
        <dbReference type="PROSITE" id="PS50932"/>
    </source>
</evidence>
<dbReference type="SUPFAM" id="SSF47413">
    <property type="entry name" value="lambda repressor-like DNA-binding domains"/>
    <property type="match status" value="1"/>
</dbReference>
<evidence type="ECO:0000256" key="1">
    <source>
        <dbReference type="ARBA" id="ARBA00022491"/>
    </source>
</evidence>
<evidence type="ECO:0000256" key="4">
    <source>
        <dbReference type="ARBA" id="ARBA00023163"/>
    </source>
</evidence>
<keyword evidence="3" id="KW-0238">DNA-binding</keyword>
<organism evidence="6 7">
    <name type="scientific">Phreatobacter oligotrophus</name>
    <dbReference type="NCBI Taxonomy" id="1122261"/>
    <lineage>
        <taxon>Bacteria</taxon>
        <taxon>Pseudomonadati</taxon>
        <taxon>Pseudomonadota</taxon>
        <taxon>Alphaproteobacteria</taxon>
        <taxon>Hyphomicrobiales</taxon>
        <taxon>Phreatobacteraceae</taxon>
        <taxon>Phreatobacter</taxon>
    </lineage>
</organism>
<evidence type="ECO:0000313" key="7">
    <source>
        <dbReference type="Proteomes" id="UP000241808"/>
    </source>
</evidence>
<dbReference type="OrthoDB" id="7939625at2"/>
<keyword evidence="1" id="KW-0678">Repressor</keyword>
<keyword evidence="2" id="KW-0805">Transcription regulation</keyword>
<dbReference type="Pfam" id="PF00532">
    <property type="entry name" value="Peripla_BP_1"/>
    <property type="match status" value="1"/>
</dbReference>
<dbReference type="CDD" id="cd06289">
    <property type="entry name" value="PBP1_MalI-like"/>
    <property type="match status" value="1"/>
</dbReference>
<dbReference type="SUPFAM" id="SSF53822">
    <property type="entry name" value="Periplasmic binding protein-like I"/>
    <property type="match status" value="1"/>
</dbReference>
<dbReference type="InterPro" id="IPR028082">
    <property type="entry name" value="Peripla_BP_I"/>
</dbReference>
<reference evidence="6 7" key="1">
    <citation type="submission" date="2018-04" db="EMBL/GenBank/DDBJ databases">
        <title>Genomic Encyclopedia of Archaeal and Bacterial Type Strains, Phase II (KMG-II): from individual species to whole genera.</title>
        <authorList>
            <person name="Goeker M."/>
        </authorList>
    </citation>
    <scope>NUCLEOTIDE SEQUENCE [LARGE SCALE GENOMIC DNA]</scope>
    <source>
        <strain evidence="6 7">DSM 25521</strain>
    </source>
</reference>
<accession>A0A2T4ZIL6</accession>
<dbReference type="Pfam" id="PF00356">
    <property type="entry name" value="LacI"/>
    <property type="match status" value="1"/>
</dbReference>
<evidence type="ECO:0000256" key="2">
    <source>
        <dbReference type="ARBA" id="ARBA00023015"/>
    </source>
</evidence>
<dbReference type="SMART" id="SM00354">
    <property type="entry name" value="HTH_LACI"/>
    <property type="match status" value="1"/>
</dbReference>
<dbReference type="Gene3D" id="3.40.50.2300">
    <property type="match status" value="2"/>
</dbReference>
<protein>
    <submittedName>
        <fullName evidence="6">LacI family transcriptional regulator</fullName>
    </submittedName>
</protein>
<proteinExistence type="predicted"/>
<dbReference type="RefSeq" id="WP_108174273.1">
    <property type="nucleotide sequence ID" value="NZ_PZZL01000001.1"/>
</dbReference>
<dbReference type="AlphaFoldDB" id="A0A2T4ZIL6"/>
<dbReference type="PANTHER" id="PTHR30146:SF148">
    <property type="entry name" value="HTH-TYPE TRANSCRIPTIONAL REPRESSOR PURR-RELATED"/>
    <property type="match status" value="1"/>
</dbReference>
<dbReference type="Gene3D" id="1.10.260.40">
    <property type="entry name" value="lambda repressor-like DNA-binding domains"/>
    <property type="match status" value="1"/>
</dbReference>
<dbReference type="PROSITE" id="PS50932">
    <property type="entry name" value="HTH_LACI_2"/>
    <property type="match status" value="1"/>
</dbReference>
<name>A0A2T4ZIL6_9HYPH</name>
<keyword evidence="4" id="KW-0804">Transcription</keyword>
<keyword evidence="7" id="KW-1185">Reference proteome</keyword>
<dbReference type="PANTHER" id="PTHR30146">
    <property type="entry name" value="LACI-RELATED TRANSCRIPTIONAL REPRESSOR"/>
    <property type="match status" value="1"/>
</dbReference>
<dbReference type="InterPro" id="IPR000843">
    <property type="entry name" value="HTH_LacI"/>
</dbReference>
<dbReference type="CDD" id="cd01392">
    <property type="entry name" value="HTH_LacI"/>
    <property type="match status" value="1"/>
</dbReference>
<dbReference type="EMBL" id="PZZL01000001">
    <property type="protein sequence ID" value="PTM61829.1"/>
    <property type="molecule type" value="Genomic_DNA"/>
</dbReference>
<dbReference type="GO" id="GO:0003700">
    <property type="term" value="F:DNA-binding transcription factor activity"/>
    <property type="evidence" value="ECO:0007669"/>
    <property type="project" value="TreeGrafter"/>
</dbReference>
<evidence type="ECO:0000313" key="6">
    <source>
        <dbReference type="EMBL" id="PTM61829.1"/>
    </source>
</evidence>
<dbReference type="InterPro" id="IPR001761">
    <property type="entry name" value="Peripla_BP/Lac1_sug-bd_dom"/>
</dbReference>
<gene>
    <name evidence="6" type="ORF">C8P69_101500</name>
</gene>
<feature type="domain" description="HTH lacI-type" evidence="5">
    <location>
        <begin position="18"/>
        <end position="72"/>
    </location>
</feature>
<dbReference type="Proteomes" id="UP000241808">
    <property type="component" value="Unassembled WGS sequence"/>
</dbReference>
<sequence length="351" mass="37052">MDDASHQHPVHPLPPGRVTLQQIAETLGVSTATVSLALRASPLVAEATREKVQAVARELGYVYNRSAASLRTARTNMIAVGVNDVVNPYFGEILAAIEETLAGSGHTVLLGTYSDDPAKQDRVLETLKEYRPDGMILCPANGAGGDALLRIARAGIPVIQITREIEGIGLDVVASDDVAATRLALDHLFGLGHRRIAVVGGNDTMSTGRNRRLAYRAFLAEKGLAFDPALMVTGLGTRDTGFAGIQALLDLAAPPTAAVCMNDLIAFGVMMGLRQRGREAGRDFSVVGADDVREAAMWAPGLTTVSTHPSEQGRRAGERVLVRTVNPALPPARIILPPTLVVRGSTGPVVP</sequence>
<evidence type="ECO:0000256" key="3">
    <source>
        <dbReference type="ARBA" id="ARBA00023125"/>
    </source>
</evidence>
<dbReference type="InterPro" id="IPR010982">
    <property type="entry name" value="Lambda_DNA-bd_dom_sf"/>
</dbReference>
<comment type="caution">
    <text evidence="6">The sequence shown here is derived from an EMBL/GenBank/DDBJ whole genome shotgun (WGS) entry which is preliminary data.</text>
</comment>